<protein>
    <recommendedName>
        <fullName evidence="3">WD40 repeat-like protein</fullName>
    </recommendedName>
</protein>
<proteinExistence type="predicted"/>
<dbReference type="InterPro" id="IPR015943">
    <property type="entry name" value="WD40/YVTN_repeat-like_dom_sf"/>
</dbReference>
<organism evidence="1 2">
    <name type="scientific">Gymnopus androsaceus JB14</name>
    <dbReference type="NCBI Taxonomy" id="1447944"/>
    <lineage>
        <taxon>Eukaryota</taxon>
        <taxon>Fungi</taxon>
        <taxon>Dikarya</taxon>
        <taxon>Basidiomycota</taxon>
        <taxon>Agaricomycotina</taxon>
        <taxon>Agaricomycetes</taxon>
        <taxon>Agaricomycetidae</taxon>
        <taxon>Agaricales</taxon>
        <taxon>Marasmiineae</taxon>
        <taxon>Omphalotaceae</taxon>
        <taxon>Gymnopus</taxon>
    </lineage>
</organism>
<evidence type="ECO:0008006" key="3">
    <source>
        <dbReference type="Google" id="ProtNLM"/>
    </source>
</evidence>
<dbReference type="AlphaFoldDB" id="A0A6A4GWX3"/>
<gene>
    <name evidence="1" type="ORF">BT96DRAFT_834185</name>
</gene>
<dbReference type="EMBL" id="ML769676">
    <property type="protein sequence ID" value="KAE9389936.1"/>
    <property type="molecule type" value="Genomic_DNA"/>
</dbReference>
<evidence type="ECO:0000313" key="2">
    <source>
        <dbReference type="Proteomes" id="UP000799118"/>
    </source>
</evidence>
<dbReference type="OrthoDB" id="2654453at2759"/>
<keyword evidence="2" id="KW-1185">Reference proteome</keyword>
<dbReference type="Gene3D" id="2.130.10.10">
    <property type="entry name" value="YVTN repeat-like/Quinoprotein amine dehydrogenase"/>
    <property type="match status" value="1"/>
</dbReference>
<reference evidence="1" key="1">
    <citation type="journal article" date="2019" name="Environ. Microbiol.">
        <title>Fungal ecological strategies reflected in gene transcription - a case study of two litter decomposers.</title>
        <authorList>
            <person name="Barbi F."/>
            <person name="Kohler A."/>
            <person name="Barry K."/>
            <person name="Baskaran P."/>
            <person name="Daum C."/>
            <person name="Fauchery L."/>
            <person name="Ihrmark K."/>
            <person name="Kuo A."/>
            <person name="LaButti K."/>
            <person name="Lipzen A."/>
            <person name="Morin E."/>
            <person name="Grigoriev I.V."/>
            <person name="Henrissat B."/>
            <person name="Lindahl B."/>
            <person name="Martin F."/>
        </authorList>
    </citation>
    <scope>NUCLEOTIDE SEQUENCE</scope>
    <source>
        <strain evidence="1">JB14</strain>
    </source>
</reference>
<feature type="non-terminal residue" evidence="1">
    <location>
        <position position="1"/>
    </location>
</feature>
<sequence length="211" mass="22948">ATDRGTTTAIVWLTRPDDTEDGLAYGTEDGYLCIWKRAGSDISESLKLLFTEIFCDRLTGGKDGQEVSGMAYDASTGQLAILMHPTVLKSVAISNHWPQGVAFGQTGVKGPKLWIFGREDSLIYVLSVEGKVLKTKTTGTIVGHAAMNTKEDTIILDDVSQGIALYKLLVTDRIKTFPVPHTERRSRNVAFHNGGSTIISGSNHGKVYVFN</sequence>
<dbReference type="Proteomes" id="UP000799118">
    <property type="component" value="Unassembled WGS sequence"/>
</dbReference>
<evidence type="ECO:0000313" key="1">
    <source>
        <dbReference type="EMBL" id="KAE9389936.1"/>
    </source>
</evidence>
<accession>A0A6A4GWX3</accession>
<dbReference type="SUPFAM" id="SSF63829">
    <property type="entry name" value="Calcium-dependent phosphotriesterase"/>
    <property type="match status" value="1"/>
</dbReference>
<name>A0A6A4GWX3_9AGAR</name>